<gene>
    <name evidence="4" type="ORF">SAMN04488524_0478</name>
</gene>
<keyword evidence="2" id="KW-0732">Signal</keyword>
<name>A0A1W1Z8I9_9SPHI</name>
<feature type="signal peptide" evidence="2">
    <location>
        <begin position="1"/>
        <end position="20"/>
    </location>
</feature>
<dbReference type="PANTHER" id="PTHR22901:SF0">
    <property type="entry name" value="SIALATE O-ACETYLESTERASE"/>
    <property type="match status" value="1"/>
</dbReference>
<reference evidence="5" key="1">
    <citation type="submission" date="2017-04" db="EMBL/GenBank/DDBJ databases">
        <authorList>
            <person name="Varghese N."/>
            <person name="Submissions S."/>
        </authorList>
    </citation>
    <scope>NUCLEOTIDE SEQUENCE [LARGE SCALE GENOMIC DNA]</scope>
    <source>
        <strain evidence="5">DSM 12126</strain>
    </source>
</reference>
<evidence type="ECO:0000259" key="3">
    <source>
        <dbReference type="Pfam" id="PF03629"/>
    </source>
</evidence>
<dbReference type="AlphaFoldDB" id="A0A1W1Z8I9"/>
<dbReference type="EMBL" id="FWXT01000001">
    <property type="protein sequence ID" value="SMC44750.1"/>
    <property type="molecule type" value="Genomic_DNA"/>
</dbReference>
<keyword evidence="5" id="KW-1185">Reference proteome</keyword>
<dbReference type="GO" id="GO:0005975">
    <property type="term" value="P:carbohydrate metabolic process"/>
    <property type="evidence" value="ECO:0007669"/>
    <property type="project" value="TreeGrafter"/>
</dbReference>
<organism evidence="4 5">
    <name type="scientific">Pedobacter africanus</name>
    <dbReference type="NCBI Taxonomy" id="151894"/>
    <lineage>
        <taxon>Bacteria</taxon>
        <taxon>Pseudomonadati</taxon>
        <taxon>Bacteroidota</taxon>
        <taxon>Sphingobacteriia</taxon>
        <taxon>Sphingobacteriales</taxon>
        <taxon>Sphingobacteriaceae</taxon>
        <taxon>Pedobacter</taxon>
    </lineage>
</organism>
<dbReference type="Proteomes" id="UP000192756">
    <property type="component" value="Unassembled WGS sequence"/>
</dbReference>
<sequence length="472" mass="52259">MRVCLLVFFCLLLKINAASKVRLAGVFGDHMVLQQQTKIVIWGWAEPGSVVSVKPSWNWQENSIRAGSDGRWRLPVLTPTAGGPYTMVISDGSALTILDILIGEVWICSGQSNMTMPVKGFPDNPVKDSAAEIEHAKNDKIRLFDVGRSALLGTQDDVKGSWKEVSSATVANFSATAWFFGKTLQEKLGIPVGLITTSWGGSTIETWMSEKALSAFQSVKIPKTADSIKLPQQTPTILFNNMLYPLIGYRIKGAIWYQGESNRNNPVQYPLLFESMVKDWRLRWGIGDFPFYYLQIAPFSYFPKGGKGLSSAYIREAQMKAEDRVPNTGMAILMDVGEEKMIHPGDKKSAGTRLAYLALSRSYGMKEISDTGPIYKAMTIRGNSAFLTFKHAEEGLTSNGKELRLFEIAGADRLFFPAQATITDKGVKVRSSMVKKPVAVRYAFMDFVIGDLFNSSGFPASSFRTDDWPVTN</sequence>
<dbReference type="InterPro" id="IPR005181">
    <property type="entry name" value="SASA"/>
</dbReference>
<feature type="chain" id="PRO_5012077055" evidence="2">
    <location>
        <begin position="21"/>
        <end position="472"/>
    </location>
</feature>
<dbReference type="GO" id="GO:0001681">
    <property type="term" value="F:sialate O-acetylesterase activity"/>
    <property type="evidence" value="ECO:0007669"/>
    <property type="project" value="InterPro"/>
</dbReference>
<dbReference type="SUPFAM" id="SSF52266">
    <property type="entry name" value="SGNH hydrolase"/>
    <property type="match status" value="1"/>
</dbReference>
<accession>A0A1W1Z8I9</accession>
<evidence type="ECO:0000313" key="5">
    <source>
        <dbReference type="Proteomes" id="UP000192756"/>
    </source>
</evidence>
<evidence type="ECO:0000256" key="2">
    <source>
        <dbReference type="SAM" id="SignalP"/>
    </source>
</evidence>
<dbReference type="Pfam" id="PF03629">
    <property type="entry name" value="SASA"/>
    <property type="match status" value="1"/>
</dbReference>
<proteinExistence type="predicted"/>
<dbReference type="InterPro" id="IPR039329">
    <property type="entry name" value="SIAE"/>
</dbReference>
<dbReference type="OrthoDB" id="9816001at2"/>
<feature type="domain" description="Sialate O-acetylesterase" evidence="3">
    <location>
        <begin position="104"/>
        <end position="333"/>
    </location>
</feature>
<dbReference type="STRING" id="151894.SAMN04488524_0478"/>
<dbReference type="RefSeq" id="WP_084236818.1">
    <property type="nucleotide sequence ID" value="NZ_FWXT01000001.1"/>
</dbReference>
<keyword evidence="1" id="KW-0378">Hydrolase</keyword>
<dbReference type="Gene3D" id="3.40.50.1110">
    <property type="entry name" value="SGNH hydrolase"/>
    <property type="match status" value="1"/>
</dbReference>
<evidence type="ECO:0000256" key="1">
    <source>
        <dbReference type="ARBA" id="ARBA00022801"/>
    </source>
</evidence>
<evidence type="ECO:0000313" key="4">
    <source>
        <dbReference type="EMBL" id="SMC44750.1"/>
    </source>
</evidence>
<protein>
    <submittedName>
        <fullName evidence="4">Sialate O-acetylesterase</fullName>
    </submittedName>
</protein>
<dbReference type="PANTHER" id="PTHR22901">
    <property type="entry name" value="SIALATE O-ACETYLESTERASE"/>
    <property type="match status" value="1"/>
</dbReference>
<dbReference type="InterPro" id="IPR036514">
    <property type="entry name" value="SGNH_hydro_sf"/>
</dbReference>